<gene>
    <name evidence="11" type="ORF">SMRZ_LOCUS1914</name>
</gene>
<comment type="subcellular location">
    <subcellularLocation>
        <location evidence="1">Cytoplasm</location>
    </subcellularLocation>
</comment>
<proteinExistence type="inferred from homology"/>
<dbReference type="EMBL" id="UZAI01000464">
    <property type="protein sequence ID" value="VDO53297.1"/>
    <property type="molecule type" value="Genomic_DNA"/>
</dbReference>
<evidence type="ECO:0000256" key="5">
    <source>
        <dbReference type="ARBA" id="ARBA00022679"/>
    </source>
</evidence>
<evidence type="ECO:0000256" key="2">
    <source>
        <dbReference type="ARBA" id="ARBA00005609"/>
    </source>
</evidence>
<dbReference type="InterPro" id="IPR000560">
    <property type="entry name" value="His_Pase_clade-2"/>
</dbReference>
<organism evidence="11 12">
    <name type="scientific">Schistosoma margrebowiei</name>
    <dbReference type="NCBI Taxonomy" id="48269"/>
    <lineage>
        <taxon>Eukaryota</taxon>
        <taxon>Metazoa</taxon>
        <taxon>Spiralia</taxon>
        <taxon>Lophotrochozoa</taxon>
        <taxon>Platyhelminthes</taxon>
        <taxon>Trematoda</taxon>
        <taxon>Digenea</taxon>
        <taxon>Strigeidida</taxon>
        <taxon>Schistosomatoidea</taxon>
        <taxon>Schistosomatidae</taxon>
        <taxon>Schistosoma</taxon>
    </lineage>
</organism>
<evidence type="ECO:0000256" key="8">
    <source>
        <dbReference type="ARBA" id="ARBA00022840"/>
    </source>
</evidence>
<dbReference type="GO" id="GO:0033857">
    <property type="term" value="F:5-diphosphoinositol pentakisphosphate 1-kinase activity"/>
    <property type="evidence" value="ECO:0007669"/>
    <property type="project" value="TreeGrafter"/>
</dbReference>
<dbReference type="STRING" id="48269.A0A183LDN9"/>
<keyword evidence="5" id="KW-0808">Transferase</keyword>
<evidence type="ECO:0000256" key="3">
    <source>
        <dbReference type="ARBA" id="ARBA00012893"/>
    </source>
</evidence>
<dbReference type="SUPFAM" id="SSF53254">
    <property type="entry name" value="Phosphoglycerate mutase-like"/>
    <property type="match status" value="1"/>
</dbReference>
<dbReference type="Pfam" id="PF00328">
    <property type="entry name" value="His_Phos_2"/>
    <property type="match status" value="1"/>
</dbReference>
<protein>
    <recommendedName>
        <fullName evidence="3">diphosphoinositol-pentakisphosphate 1-kinase</fullName>
        <ecNumber evidence="3">2.7.4.24</ecNumber>
    </recommendedName>
</protein>
<keyword evidence="4" id="KW-0963">Cytoplasm</keyword>
<keyword evidence="8" id="KW-0067">ATP-binding</keyword>
<keyword evidence="7" id="KW-0418">Kinase</keyword>
<evidence type="ECO:0000256" key="6">
    <source>
        <dbReference type="ARBA" id="ARBA00022741"/>
    </source>
</evidence>
<evidence type="ECO:0000313" key="11">
    <source>
        <dbReference type="EMBL" id="VDO53297.1"/>
    </source>
</evidence>
<keyword evidence="12" id="KW-1185">Reference proteome</keyword>
<reference evidence="11 12" key="1">
    <citation type="submission" date="2018-11" db="EMBL/GenBank/DDBJ databases">
        <authorList>
            <consortium name="Pathogen Informatics"/>
        </authorList>
    </citation>
    <scope>NUCLEOTIDE SEQUENCE [LARGE SCALE GENOMIC DNA]</scope>
    <source>
        <strain evidence="11 12">Zambia</strain>
    </source>
</reference>
<name>A0A183LDN9_9TREM</name>
<sequence>MSCTILFSSYSKGVASPERFVRSRLYFTSESHIHSLLTCLRYGELADIVTDEQWRRAMEYVSSISEINYLAQIVIMIYEDPTVVSFRGIYCITFLILYFVILLVLLNPVVFNIFLEVFIDYGTVMGTFLRQYYAFLHYFYLLYKVYSMECA</sequence>
<comment type="similarity">
    <text evidence="2">Belongs to the histidine acid phosphatase family. VIP1 subfamily.</text>
</comment>
<dbReference type="InterPro" id="IPR037446">
    <property type="entry name" value="His_Pase_VIP1"/>
</dbReference>
<evidence type="ECO:0000256" key="4">
    <source>
        <dbReference type="ARBA" id="ARBA00022490"/>
    </source>
</evidence>
<dbReference type="GO" id="GO:0032958">
    <property type="term" value="P:inositol phosphate biosynthetic process"/>
    <property type="evidence" value="ECO:0007669"/>
    <property type="project" value="TreeGrafter"/>
</dbReference>
<dbReference type="GO" id="GO:0005829">
    <property type="term" value="C:cytosol"/>
    <property type="evidence" value="ECO:0007669"/>
    <property type="project" value="TreeGrafter"/>
</dbReference>
<dbReference type="GO" id="GO:0000828">
    <property type="term" value="F:inositol hexakisphosphate kinase activity"/>
    <property type="evidence" value="ECO:0007669"/>
    <property type="project" value="TreeGrafter"/>
</dbReference>
<evidence type="ECO:0000256" key="10">
    <source>
        <dbReference type="ARBA" id="ARBA00034629"/>
    </source>
</evidence>
<accession>A0A183LDN9</accession>
<dbReference type="AlphaFoldDB" id="A0A183LDN9"/>
<keyword evidence="6" id="KW-0547">Nucleotide-binding</keyword>
<dbReference type="PANTHER" id="PTHR12750:SF9">
    <property type="entry name" value="INOSITOL HEXAKISPHOSPHATE AND DIPHOSPHOINOSITOL-PENTAKISPHOSPHATE KINASE"/>
    <property type="match status" value="1"/>
</dbReference>
<dbReference type="Proteomes" id="UP000277204">
    <property type="component" value="Unassembled WGS sequence"/>
</dbReference>
<dbReference type="GO" id="GO:0006020">
    <property type="term" value="P:inositol metabolic process"/>
    <property type="evidence" value="ECO:0007669"/>
    <property type="project" value="TreeGrafter"/>
</dbReference>
<dbReference type="EC" id="2.7.4.24" evidence="3"/>
<evidence type="ECO:0000256" key="1">
    <source>
        <dbReference type="ARBA" id="ARBA00004496"/>
    </source>
</evidence>
<comment type="catalytic activity">
    <reaction evidence="10">
        <text>1D-myo-inositol hexakisphosphate + ATP = 1-diphospho-1D-myo-inositol 2,3,4,5,6-pentakisphosphate + ADP</text>
        <dbReference type="Rhea" id="RHEA:37459"/>
        <dbReference type="ChEBI" id="CHEBI:30616"/>
        <dbReference type="ChEBI" id="CHEBI:58130"/>
        <dbReference type="ChEBI" id="CHEBI:74946"/>
        <dbReference type="ChEBI" id="CHEBI:456216"/>
        <dbReference type="EC" id="2.7.4.24"/>
    </reaction>
    <physiologicalReaction direction="left-to-right" evidence="10">
        <dbReference type="Rhea" id="RHEA:37460"/>
    </physiologicalReaction>
</comment>
<dbReference type="GO" id="GO:0005524">
    <property type="term" value="F:ATP binding"/>
    <property type="evidence" value="ECO:0007669"/>
    <property type="project" value="UniProtKB-KW"/>
</dbReference>
<comment type="catalytic activity">
    <reaction evidence="9">
        <text>5-diphospho-1D-myo-inositol 1,2,3,4,6-pentakisphosphate + ATP + H(+) = 1,5-bis(diphospho)-1D-myo-inositol 2,3,4,6-tetrakisphosphate + ADP</text>
        <dbReference type="Rhea" id="RHEA:10276"/>
        <dbReference type="ChEBI" id="CHEBI:15378"/>
        <dbReference type="ChEBI" id="CHEBI:30616"/>
        <dbReference type="ChEBI" id="CHEBI:58628"/>
        <dbReference type="ChEBI" id="CHEBI:77983"/>
        <dbReference type="ChEBI" id="CHEBI:456216"/>
        <dbReference type="EC" id="2.7.4.24"/>
    </reaction>
    <physiologicalReaction direction="left-to-right" evidence="9">
        <dbReference type="Rhea" id="RHEA:10277"/>
    </physiologicalReaction>
</comment>
<dbReference type="InterPro" id="IPR029033">
    <property type="entry name" value="His_PPase_superfam"/>
</dbReference>
<evidence type="ECO:0000313" key="12">
    <source>
        <dbReference type="Proteomes" id="UP000277204"/>
    </source>
</evidence>
<dbReference type="PANTHER" id="PTHR12750">
    <property type="entry name" value="DIPHOSPHOINOSITOL PENTAKISPHOSPHATE KINASE"/>
    <property type="match status" value="1"/>
</dbReference>
<evidence type="ECO:0000256" key="9">
    <source>
        <dbReference type="ARBA" id="ARBA00033696"/>
    </source>
</evidence>
<evidence type="ECO:0000256" key="7">
    <source>
        <dbReference type="ARBA" id="ARBA00022777"/>
    </source>
</evidence>